<protein>
    <submittedName>
        <fullName evidence="1">Uncharacterized protein</fullName>
    </submittedName>
</protein>
<dbReference type="AlphaFoldDB" id="A0ABD6DHA9"/>
<name>A0ABD6DHA9_9EURY</name>
<proteinExistence type="predicted"/>
<evidence type="ECO:0000313" key="1">
    <source>
        <dbReference type="EMBL" id="MFD1644624.1"/>
    </source>
</evidence>
<accession>A0ABD6DHA9</accession>
<sequence length="80" mass="9142">MRDDVDGELARLRDRFGDDEVVETRWLDPEHPPDPVYEPFRDRVSRWANASASKAFTAAQCWTNSTSTPPVSFGWRNATS</sequence>
<dbReference type="EMBL" id="JBHUDO010000001">
    <property type="protein sequence ID" value="MFD1644624.1"/>
    <property type="molecule type" value="Genomic_DNA"/>
</dbReference>
<reference evidence="1 2" key="1">
    <citation type="journal article" date="2019" name="Int. J. Syst. Evol. Microbiol.">
        <title>The Global Catalogue of Microorganisms (GCM) 10K type strain sequencing project: providing services to taxonomists for standard genome sequencing and annotation.</title>
        <authorList>
            <consortium name="The Broad Institute Genomics Platform"/>
            <consortium name="The Broad Institute Genome Sequencing Center for Infectious Disease"/>
            <person name="Wu L."/>
            <person name="Ma J."/>
        </authorList>
    </citation>
    <scope>NUCLEOTIDE SEQUENCE [LARGE SCALE GENOMIC DNA]</scope>
    <source>
        <strain evidence="1 2">CGMCC 1.10390</strain>
    </source>
</reference>
<dbReference type="Proteomes" id="UP001597034">
    <property type="component" value="Unassembled WGS sequence"/>
</dbReference>
<dbReference type="RefSeq" id="WP_256399887.1">
    <property type="nucleotide sequence ID" value="NZ_JANHJR010000002.1"/>
</dbReference>
<keyword evidence="2" id="KW-1185">Reference proteome</keyword>
<comment type="caution">
    <text evidence="1">The sequence shown here is derived from an EMBL/GenBank/DDBJ whole genome shotgun (WGS) entry which is preliminary data.</text>
</comment>
<organism evidence="1 2">
    <name type="scientific">Haloarchaeobius litoreus</name>
    <dbReference type="NCBI Taxonomy" id="755306"/>
    <lineage>
        <taxon>Archaea</taxon>
        <taxon>Methanobacteriati</taxon>
        <taxon>Methanobacteriota</taxon>
        <taxon>Stenosarchaea group</taxon>
        <taxon>Halobacteria</taxon>
        <taxon>Halobacteriales</taxon>
        <taxon>Halorubellaceae</taxon>
        <taxon>Haloarchaeobius</taxon>
    </lineage>
</organism>
<evidence type="ECO:0000313" key="2">
    <source>
        <dbReference type="Proteomes" id="UP001597034"/>
    </source>
</evidence>
<gene>
    <name evidence="1" type="ORF">ACFSBL_02910</name>
</gene>